<protein>
    <submittedName>
        <fullName evidence="2">Uncharacterized protein</fullName>
    </submittedName>
</protein>
<feature type="region of interest" description="Disordered" evidence="1">
    <location>
        <begin position="58"/>
        <end position="120"/>
    </location>
</feature>
<dbReference type="Proteomes" id="UP000712281">
    <property type="component" value="Unassembled WGS sequence"/>
</dbReference>
<gene>
    <name evidence="2" type="ORF">F2Q68_00007627</name>
</gene>
<name>A0A8S9KVK0_BRACR</name>
<organism evidence="2 3">
    <name type="scientific">Brassica cretica</name>
    <name type="common">Mustard</name>
    <dbReference type="NCBI Taxonomy" id="69181"/>
    <lineage>
        <taxon>Eukaryota</taxon>
        <taxon>Viridiplantae</taxon>
        <taxon>Streptophyta</taxon>
        <taxon>Embryophyta</taxon>
        <taxon>Tracheophyta</taxon>
        <taxon>Spermatophyta</taxon>
        <taxon>Magnoliopsida</taxon>
        <taxon>eudicotyledons</taxon>
        <taxon>Gunneridae</taxon>
        <taxon>Pentapetalae</taxon>
        <taxon>rosids</taxon>
        <taxon>malvids</taxon>
        <taxon>Brassicales</taxon>
        <taxon>Brassicaceae</taxon>
        <taxon>Brassiceae</taxon>
        <taxon>Brassica</taxon>
    </lineage>
</organism>
<evidence type="ECO:0000256" key="1">
    <source>
        <dbReference type="SAM" id="MobiDB-lite"/>
    </source>
</evidence>
<feature type="compositionally biased region" description="Acidic residues" evidence="1">
    <location>
        <begin position="62"/>
        <end position="72"/>
    </location>
</feature>
<dbReference type="EMBL" id="QGKW02000717">
    <property type="protein sequence ID" value="KAF2598072.1"/>
    <property type="molecule type" value="Genomic_DNA"/>
</dbReference>
<proteinExistence type="predicted"/>
<evidence type="ECO:0000313" key="3">
    <source>
        <dbReference type="Proteomes" id="UP000712281"/>
    </source>
</evidence>
<sequence>MVSLSWKHHTLIQALISRGPLKEKEFHSIFTGVTGRNPVCSGCGKPWPLGRVAKEEAVEAAVNDDDEEEETDTQATSLRSKKRKIRRHRDSAENVSSQASLASSSGITRRRVTRSAAHLS</sequence>
<feature type="compositionally biased region" description="Low complexity" evidence="1">
    <location>
        <begin position="96"/>
        <end position="105"/>
    </location>
</feature>
<reference evidence="2" key="1">
    <citation type="submission" date="2019-12" db="EMBL/GenBank/DDBJ databases">
        <title>Genome sequencing and annotation of Brassica cretica.</title>
        <authorList>
            <person name="Studholme D.J."/>
            <person name="Sarris P.F."/>
        </authorList>
    </citation>
    <scope>NUCLEOTIDE SEQUENCE</scope>
    <source>
        <strain evidence="2">PFS-001/15</strain>
        <tissue evidence="2">Leaf</tissue>
    </source>
</reference>
<comment type="caution">
    <text evidence="2">The sequence shown here is derived from an EMBL/GenBank/DDBJ whole genome shotgun (WGS) entry which is preliminary data.</text>
</comment>
<accession>A0A8S9KVK0</accession>
<evidence type="ECO:0000313" key="2">
    <source>
        <dbReference type="EMBL" id="KAF2598072.1"/>
    </source>
</evidence>
<feature type="compositionally biased region" description="Basic residues" evidence="1">
    <location>
        <begin position="79"/>
        <end position="89"/>
    </location>
</feature>
<dbReference type="AlphaFoldDB" id="A0A8S9KVK0"/>